<organism evidence="1 2">
    <name type="scientific">Spirosoma fluviale</name>
    <dbReference type="NCBI Taxonomy" id="1597977"/>
    <lineage>
        <taxon>Bacteria</taxon>
        <taxon>Pseudomonadati</taxon>
        <taxon>Bacteroidota</taxon>
        <taxon>Cytophagia</taxon>
        <taxon>Cytophagales</taxon>
        <taxon>Cytophagaceae</taxon>
        <taxon>Spirosoma</taxon>
    </lineage>
</organism>
<protein>
    <recommendedName>
        <fullName evidence="3">DUF354 domain-containing protein</fullName>
    </recommendedName>
</protein>
<name>A0A286FDG3_9BACT</name>
<dbReference type="RefSeq" id="WP_097125341.1">
    <property type="nucleotide sequence ID" value="NZ_OCNH01000001.1"/>
</dbReference>
<dbReference type="InterPro" id="IPR007152">
    <property type="entry name" value="DUF354"/>
</dbReference>
<evidence type="ECO:0000313" key="1">
    <source>
        <dbReference type="EMBL" id="SOD81268.1"/>
    </source>
</evidence>
<dbReference type="EMBL" id="OCNH01000001">
    <property type="protein sequence ID" value="SOD81268.1"/>
    <property type="molecule type" value="Genomic_DNA"/>
</dbReference>
<gene>
    <name evidence="1" type="ORF">SAMN06269250_1731</name>
</gene>
<dbReference type="PANTHER" id="PTHR39662:SF1">
    <property type="entry name" value="DUF354 DOMAIN-CONTAINING PROTEIN"/>
    <property type="match status" value="1"/>
</dbReference>
<proteinExistence type="predicted"/>
<dbReference type="OrthoDB" id="7058268at2"/>
<dbReference type="PANTHER" id="PTHR39662">
    <property type="entry name" value="DUF354 DOMAIN-CONTAINING PROTEIN-RELATED"/>
    <property type="match status" value="1"/>
</dbReference>
<evidence type="ECO:0008006" key="3">
    <source>
        <dbReference type="Google" id="ProtNLM"/>
    </source>
</evidence>
<accession>A0A286FDG3</accession>
<evidence type="ECO:0000313" key="2">
    <source>
        <dbReference type="Proteomes" id="UP000219452"/>
    </source>
</evidence>
<sequence>MKYLFYFGHPAQYLFLRETIRRLSLSADNQIIILIKTKDVLEELVKADGFPYTNILTKQRGISKLSVVLSFLNRIRILIPIIFRKKPDLLIGTDATIAQLGKLFGINRITIVEDDYDVIRNLANLTYPVTQTILCPDVCQVGPWTAKKIGYKGYMKLGYLHPAVFTPDPGISQKYDLPKQYVLIRLARLTAHHDFGIHGIDVDLLQEVIELIEAAGVGVKITAEATIDPRFTHFLLKIDPSDLHHVLAQATLLLSDSQSMSVEAAMLGVPSIRYSDLVGRISVLEELEHVYSLTFGIHTGHKRQLLDCLTDLLQTPDRKATFKTRRERMLADKLDVTAFLVWFLEQYPISLDKMKGNPAYQDRFL</sequence>
<reference evidence="2" key="1">
    <citation type="submission" date="2017-09" db="EMBL/GenBank/DDBJ databases">
        <authorList>
            <person name="Varghese N."/>
            <person name="Submissions S."/>
        </authorList>
    </citation>
    <scope>NUCLEOTIDE SEQUENCE [LARGE SCALE GENOMIC DNA]</scope>
    <source>
        <strain evidence="2">DSM 29961</strain>
    </source>
</reference>
<dbReference type="AlphaFoldDB" id="A0A286FDG3"/>
<dbReference type="SUPFAM" id="SSF53756">
    <property type="entry name" value="UDP-Glycosyltransferase/glycogen phosphorylase"/>
    <property type="match status" value="1"/>
</dbReference>
<keyword evidence="2" id="KW-1185">Reference proteome</keyword>
<dbReference type="Proteomes" id="UP000219452">
    <property type="component" value="Unassembled WGS sequence"/>
</dbReference>